<comment type="caution">
    <text evidence="1">The sequence shown here is derived from an EMBL/GenBank/DDBJ whole genome shotgun (WGS) entry which is preliminary data.</text>
</comment>
<protein>
    <submittedName>
        <fullName evidence="1">Uncharacterized protein</fullName>
    </submittedName>
</protein>
<dbReference type="Proteomes" id="UP000821845">
    <property type="component" value="Chromosome 1"/>
</dbReference>
<organism evidence="1 2">
    <name type="scientific">Hyalomma asiaticum</name>
    <name type="common">Tick</name>
    <dbReference type="NCBI Taxonomy" id="266040"/>
    <lineage>
        <taxon>Eukaryota</taxon>
        <taxon>Metazoa</taxon>
        <taxon>Ecdysozoa</taxon>
        <taxon>Arthropoda</taxon>
        <taxon>Chelicerata</taxon>
        <taxon>Arachnida</taxon>
        <taxon>Acari</taxon>
        <taxon>Parasitiformes</taxon>
        <taxon>Ixodida</taxon>
        <taxon>Ixodoidea</taxon>
        <taxon>Ixodidae</taxon>
        <taxon>Hyalomminae</taxon>
        <taxon>Hyalomma</taxon>
    </lineage>
</organism>
<sequence length="574" mass="65140">MVVVTYVLSISPMFLVLNKAAAWSVRNHVLSGPRVGRALMSTIDTGMQEALDECQSQFQWDRWNCPERSFDIISKHGKHPATRESAFIIAMVNAAMTHTFAKNCSRGQHTCRCDNRPREVPEGAGWSWGGCSVDVEYSGDYSRKILFDRFQANKDIYAAMNEHNNEVGTAAVHKTLKRTCKCHGLSGACNIKTCWMKLGDMSAVGRVLRKAYDRAHFVDSNRGAPKWPEAKKVLVYSVPSYDYCRPNHSLDIAGTQGRECSWSVRGGTQQLQKPLPHLWSWHQKRFVDHREQVQVPFPLVLHRQLCHVRKHHDEVPLQLSHCRDRASPAKSVNARATMCARCADSTMVGTCVCLFHTREEATATRWFGEMPKRERRDRVLSSVLAGFARERLDRHENEIKCLHGRVEKIEKVCDAKSLTQLQFDVDDLERRSRQLNIEVHGIPEEKGEDPLAKLNDVAIKLGVPKLARVDVSALHRMAAKPGKARGVIVRFAHQDLRHTWLEKRKALRQSAESLYISENMTRHARTLLTKARTWATRVGYAYAWHSNGKILVRRKSGEPAAVIRCEDDLSALSA</sequence>
<accession>A0ACB7TJ61</accession>
<name>A0ACB7TJ61_HYAAI</name>
<dbReference type="EMBL" id="CM023481">
    <property type="protein sequence ID" value="KAH6946845.1"/>
    <property type="molecule type" value="Genomic_DNA"/>
</dbReference>
<evidence type="ECO:0000313" key="1">
    <source>
        <dbReference type="EMBL" id="KAH6946845.1"/>
    </source>
</evidence>
<reference evidence="1" key="1">
    <citation type="submission" date="2020-05" db="EMBL/GenBank/DDBJ databases">
        <title>Large-scale comparative analyses of tick genomes elucidate their genetic diversity and vector capacities.</title>
        <authorList>
            <person name="Jia N."/>
            <person name="Wang J."/>
            <person name="Shi W."/>
            <person name="Du L."/>
            <person name="Sun Y."/>
            <person name="Zhan W."/>
            <person name="Jiang J."/>
            <person name="Wang Q."/>
            <person name="Zhang B."/>
            <person name="Ji P."/>
            <person name="Sakyi L.B."/>
            <person name="Cui X."/>
            <person name="Yuan T."/>
            <person name="Jiang B."/>
            <person name="Yang W."/>
            <person name="Lam T.T.-Y."/>
            <person name="Chang Q."/>
            <person name="Ding S."/>
            <person name="Wang X."/>
            <person name="Zhu J."/>
            <person name="Ruan X."/>
            <person name="Zhao L."/>
            <person name="Wei J."/>
            <person name="Que T."/>
            <person name="Du C."/>
            <person name="Cheng J."/>
            <person name="Dai P."/>
            <person name="Han X."/>
            <person name="Huang E."/>
            <person name="Gao Y."/>
            <person name="Liu J."/>
            <person name="Shao H."/>
            <person name="Ye R."/>
            <person name="Li L."/>
            <person name="Wei W."/>
            <person name="Wang X."/>
            <person name="Wang C."/>
            <person name="Yang T."/>
            <person name="Huo Q."/>
            <person name="Li W."/>
            <person name="Guo W."/>
            <person name="Chen H."/>
            <person name="Zhou L."/>
            <person name="Ni X."/>
            <person name="Tian J."/>
            <person name="Zhou Y."/>
            <person name="Sheng Y."/>
            <person name="Liu T."/>
            <person name="Pan Y."/>
            <person name="Xia L."/>
            <person name="Li J."/>
            <person name="Zhao F."/>
            <person name="Cao W."/>
        </authorList>
    </citation>
    <scope>NUCLEOTIDE SEQUENCE</scope>
    <source>
        <strain evidence="1">Hyas-2018</strain>
    </source>
</reference>
<gene>
    <name evidence="1" type="ORF">HPB50_015634</name>
</gene>
<proteinExistence type="predicted"/>
<evidence type="ECO:0000313" key="2">
    <source>
        <dbReference type="Proteomes" id="UP000821845"/>
    </source>
</evidence>
<keyword evidence="2" id="KW-1185">Reference proteome</keyword>